<evidence type="ECO:0008006" key="3">
    <source>
        <dbReference type="Google" id="ProtNLM"/>
    </source>
</evidence>
<dbReference type="RefSeq" id="WP_203739878.1">
    <property type="nucleotide sequence ID" value="NZ_BAAAUC010000007.1"/>
</dbReference>
<protein>
    <recommendedName>
        <fullName evidence="3">YbaB/EbfC DNA-binding family protein</fullName>
    </recommendedName>
</protein>
<dbReference type="EMBL" id="BOMH01000016">
    <property type="protein sequence ID" value="GID64376.1"/>
    <property type="molecule type" value="Genomic_DNA"/>
</dbReference>
<dbReference type="AlphaFoldDB" id="A0A919IH99"/>
<dbReference type="InterPro" id="IPR036894">
    <property type="entry name" value="YbaB-like_sf"/>
</dbReference>
<organism evidence="1 2">
    <name type="scientific">Actinoplanes cyaneus</name>
    <dbReference type="NCBI Taxonomy" id="52696"/>
    <lineage>
        <taxon>Bacteria</taxon>
        <taxon>Bacillati</taxon>
        <taxon>Actinomycetota</taxon>
        <taxon>Actinomycetes</taxon>
        <taxon>Micromonosporales</taxon>
        <taxon>Micromonosporaceae</taxon>
        <taxon>Actinoplanes</taxon>
    </lineage>
</organism>
<keyword evidence="2" id="KW-1185">Reference proteome</keyword>
<comment type="caution">
    <text evidence="1">The sequence shown here is derived from an EMBL/GenBank/DDBJ whole genome shotgun (WGS) entry which is preliminary data.</text>
</comment>
<reference evidence="1" key="1">
    <citation type="submission" date="2021-01" db="EMBL/GenBank/DDBJ databases">
        <title>Whole genome shotgun sequence of Actinoplanes cyaneus NBRC 14990.</title>
        <authorList>
            <person name="Komaki H."/>
            <person name="Tamura T."/>
        </authorList>
    </citation>
    <scope>NUCLEOTIDE SEQUENCE</scope>
    <source>
        <strain evidence="1">NBRC 14990</strain>
    </source>
</reference>
<proteinExistence type="predicted"/>
<name>A0A919IH99_9ACTN</name>
<sequence>MLDDRELGDAQAWLDEWRSGFTERARWARALSARLPRLSGTARSPDGLVSATVGPGGDLLGLELGEGVRRRAAAETAREIEVTVRAAREALAEAVREATAETVGAQSATGRAVAAAYAAQVSAAE</sequence>
<evidence type="ECO:0000313" key="1">
    <source>
        <dbReference type="EMBL" id="GID64376.1"/>
    </source>
</evidence>
<evidence type="ECO:0000313" key="2">
    <source>
        <dbReference type="Proteomes" id="UP000619479"/>
    </source>
</evidence>
<gene>
    <name evidence="1" type="ORF">Acy02nite_22570</name>
</gene>
<dbReference type="Gene3D" id="3.30.1310.10">
    <property type="entry name" value="Nucleoid-associated protein YbaB-like domain"/>
    <property type="match status" value="1"/>
</dbReference>
<dbReference type="Proteomes" id="UP000619479">
    <property type="component" value="Unassembled WGS sequence"/>
</dbReference>
<accession>A0A919IH99</accession>